<dbReference type="GO" id="GO:0031624">
    <property type="term" value="F:ubiquitin conjugating enzyme binding"/>
    <property type="evidence" value="ECO:0000318"/>
    <property type="project" value="GO_Central"/>
</dbReference>
<organism evidence="1 2">
    <name type="scientific">Zostera marina</name>
    <name type="common">Eelgrass</name>
    <dbReference type="NCBI Taxonomy" id="29655"/>
    <lineage>
        <taxon>Eukaryota</taxon>
        <taxon>Viridiplantae</taxon>
        <taxon>Streptophyta</taxon>
        <taxon>Embryophyta</taxon>
        <taxon>Tracheophyta</taxon>
        <taxon>Spermatophyta</taxon>
        <taxon>Magnoliopsida</taxon>
        <taxon>Liliopsida</taxon>
        <taxon>Zosteraceae</taxon>
        <taxon>Zostera</taxon>
    </lineage>
</organism>
<dbReference type="GO" id="GO:0000151">
    <property type="term" value="C:ubiquitin ligase complex"/>
    <property type="evidence" value="ECO:0000318"/>
    <property type="project" value="GO_Central"/>
</dbReference>
<dbReference type="GO" id="GO:0030332">
    <property type="term" value="F:cyclin binding"/>
    <property type="evidence" value="ECO:0000318"/>
    <property type="project" value="GO_Central"/>
</dbReference>
<dbReference type="Proteomes" id="UP000036987">
    <property type="component" value="Unassembled WGS sequence"/>
</dbReference>
<comment type="caution">
    <text evidence="1">The sequence shown here is derived from an EMBL/GenBank/DDBJ whole genome shotgun (WGS) entry which is preliminary data.</text>
</comment>
<dbReference type="GO" id="GO:0061630">
    <property type="term" value="F:ubiquitin protein ligase activity"/>
    <property type="evidence" value="ECO:0000318"/>
    <property type="project" value="GO_Central"/>
</dbReference>
<name>A0A0K9NZH4_ZOSMR</name>
<dbReference type="EMBL" id="LFYR01001410">
    <property type="protein sequence ID" value="KMZ62104.1"/>
    <property type="molecule type" value="Genomic_DNA"/>
</dbReference>
<sequence length="619" mass="69396">MEMVSMCVLQNPRRKWKFTWEAFSHTPILRLFLFSPSIDPSVNCSNLDVVFRIAQYQLLISWVQAEEEIRIAVPVPRVPIDAESPVGLVSREDHIEVKLTLVLPIDHPLVADFCYAVKMDDRSLEEEEMLRYDPSKGLALDSDLQFLRYGRVKHFYCKNCSARLTKNCLRDFIELPSDNWKEIADNWFGSCCCTFGAVSENLVSQYITTYACREGKCLVHPASVIICQDDVETFMIAQSKTENSRQIVSSDPVGILITDNTSSSEHIRTFYNKDDKIPSGIVNATSSQFTFVKDSTCEKEITNQCINEIQTTLIQMDLSLLCNPVSIVKPNLNATPETPLFSKSIDEKQTSNGLNSMRDCNPPIPFDDILTTGLASMKLHCCADKTDNACGSALSCMATSSQSQELPKQSHNGSYGSGFVIKTANVFTDVRWVEVFCRKCKSLLGAYPSHGDNIPADKGIRLFKCYISSNIPGDGIQDIFRKHTLQTVFTNILSESATEELSFRTIVRNASTNCPVLKVIIINSKVWCSTGYCLENETVEVDFDVSLQPCVKVLYSDCISDAEVKSSLLNGWSIKLDADEVYMLPCLIQELIKHLNASRDRLPHSCSLLDGMSISFMER</sequence>
<dbReference type="Pfam" id="PF09814">
    <property type="entry name" value="HECT_2"/>
    <property type="match status" value="2"/>
</dbReference>
<dbReference type="GO" id="GO:0005829">
    <property type="term" value="C:cytosol"/>
    <property type="evidence" value="ECO:0000318"/>
    <property type="project" value="GO_Central"/>
</dbReference>
<evidence type="ECO:0000313" key="2">
    <source>
        <dbReference type="Proteomes" id="UP000036987"/>
    </source>
</evidence>
<dbReference type="GO" id="GO:0005634">
    <property type="term" value="C:nucleus"/>
    <property type="evidence" value="ECO:0000318"/>
    <property type="project" value="GO_Central"/>
</dbReference>
<reference evidence="2" key="1">
    <citation type="journal article" date="2016" name="Nature">
        <title>The genome of the seagrass Zostera marina reveals angiosperm adaptation to the sea.</title>
        <authorList>
            <person name="Olsen J.L."/>
            <person name="Rouze P."/>
            <person name="Verhelst B."/>
            <person name="Lin Y.-C."/>
            <person name="Bayer T."/>
            <person name="Collen J."/>
            <person name="Dattolo E."/>
            <person name="De Paoli E."/>
            <person name="Dittami S."/>
            <person name="Maumus F."/>
            <person name="Michel G."/>
            <person name="Kersting A."/>
            <person name="Lauritano C."/>
            <person name="Lohaus R."/>
            <person name="Toepel M."/>
            <person name="Tonon T."/>
            <person name="Vanneste K."/>
            <person name="Amirebrahimi M."/>
            <person name="Brakel J."/>
            <person name="Bostroem C."/>
            <person name="Chovatia M."/>
            <person name="Grimwood J."/>
            <person name="Jenkins J.W."/>
            <person name="Jueterbock A."/>
            <person name="Mraz A."/>
            <person name="Stam W.T."/>
            <person name="Tice H."/>
            <person name="Bornberg-Bauer E."/>
            <person name="Green P.J."/>
            <person name="Pearson G.A."/>
            <person name="Procaccini G."/>
            <person name="Duarte C.M."/>
            <person name="Schmutz J."/>
            <person name="Reusch T.B.H."/>
            <person name="Van de Peer Y."/>
        </authorList>
    </citation>
    <scope>NUCLEOTIDE SEQUENCE [LARGE SCALE GENOMIC DNA]</scope>
    <source>
        <strain evidence="2">cv. Finnish</strain>
    </source>
</reference>
<dbReference type="OMA" id="FGNCCCS"/>
<protein>
    <recommendedName>
        <fullName evidence="3">Ubiquitin-conjugating enzyme E2C-binding protein</fullName>
    </recommendedName>
</protein>
<proteinExistence type="predicted"/>
<dbReference type="PANTHER" id="PTHR31531:SF2">
    <property type="entry name" value="E3 UBIQUITIN-PROTEIN LIGASE E3D"/>
    <property type="match status" value="1"/>
</dbReference>
<evidence type="ECO:0008006" key="3">
    <source>
        <dbReference type="Google" id="ProtNLM"/>
    </source>
</evidence>
<dbReference type="OrthoDB" id="781818at2759"/>
<evidence type="ECO:0000313" key="1">
    <source>
        <dbReference type="EMBL" id="KMZ62104.1"/>
    </source>
</evidence>
<dbReference type="GO" id="GO:0051865">
    <property type="term" value="P:protein autoubiquitination"/>
    <property type="evidence" value="ECO:0000318"/>
    <property type="project" value="GO_Central"/>
</dbReference>
<dbReference type="GO" id="GO:0000209">
    <property type="term" value="P:protein polyubiquitination"/>
    <property type="evidence" value="ECO:0000318"/>
    <property type="project" value="GO_Central"/>
</dbReference>
<dbReference type="PANTHER" id="PTHR31531">
    <property type="entry name" value="E3 UBIQUITIN-PROTEIN LIGASE E3D FAMILY MEMBER"/>
    <property type="match status" value="1"/>
</dbReference>
<gene>
    <name evidence="1" type="ORF">ZOSMA_48G00240</name>
</gene>
<dbReference type="GO" id="GO:0006513">
    <property type="term" value="P:protein monoubiquitination"/>
    <property type="evidence" value="ECO:0000318"/>
    <property type="project" value="GO_Central"/>
</dbReference>
<dbReference type="AlphaFoldDB" id="A0A0K9NZH4"/>
<dbReference type="InterPro" id="IPR019193">
    <property type="entry name" value="UBQ-conj_enz_E2-bd_prot"/>
</dbReference>
<dbReference type="STRING" id="29655.A0A0K9NZH4"/>
<keyword evidence="2" id="KW-1185">Reference proteome</keyword>
<accession>A0A0K9NZH4</accession>
<dbReference type="GO" id="GO:0043161">
    <property type="term" value="P:proteasome-mediated ubiquitin-dependent protein catabolic process"/>
    <property type="evidence" value="ECO:0000318"/>
    <property type="project" value="GO_Central"/>
</dbReference>